<accession>A0ABN2BYE4</accession>
<dbReference type="Pfam" id="PF01636">
    <property type="entry name" value="APH"/>
    <property type="match status" value="1"/>
</dbReference>
<name>A0ABN2BYE4_9ACTN</name>
<evidence type="ECO:0000313" key="3">
    <source>
        <dbReference type="Proteomes" id="UP001500363"/>
    </source>
</evidence>
<evidence type="ECO:0000259" key="1">
    <source>
        <dbReference type="Pfam" id="PF01636"/>
    </source>
</evidence>
<dbReference type="InterPro" id="IPR011009">
    <property type="entry name" value="Kinase-like_dom_sf"/>
</dbReference>
<dbReference type="Proteomes" id="UP001500363">
    <property type="component" value="Unassembled WGS sequence"/>
</dbReference>
<comment type="caution">
    <text evidence="2">The sequence shown here is derived from an EMBL/GenBank/DDBJ whole genome shotgun (WGS) entry which is preliminary data.</text>
</comment>
<dbReference type="Gene3D" id="3.90.1200.10">
    <property type="match status" value="1"/>
</dbReference>
<feature type="domain" description="Aminoglycoside phosphotransferase" evidence="1">
    <location>
        <begin position="40"/>
        <end position="225"/>
    </location>
</feature>
<protein>
    <recommendedName>
        <fullName evidence="1">Aminoglycoside phosphotransferase domain-containing protein</fullName>
    </recommendedName>
</protein>
<keyword evidence="3" id="KW-1185">Reference proteome</keyword>
<reference evidence="2 3" key="1">
    <citation type="journal article" date="2019" name="Int. J. Syst. Evol. Microbiol.">
        <title>The Global Catalogue of Microorganisms (GCM) 10K type strain sequencing project: providing services to taxonomists for standard genome sequencing and annotation.</title>
        <authorList>
            <consortium name="The Broad Institute Genomics Platform"/>
            <consortium name="The Broad Institute Genome Sequencing Center for Infectious Disease"/>
            <person name="Wu L."/>
            <person name="Ma J."/>
        </authorList>
    </citation>
    <scope>NUCLEOTIDE SEQUENCE [LARGE SCALE GENOMIC DNA]</scope>
    <source>
        <strain evidence="2 3">JCM 14303</strain>
    </source>
</reference>
<gene>
    <name evidence="2" type="ORF">GCM10009741_59890</name>
</gene>
<dbReference type="SUPFAM" id="SSF56112">
    <property type="entry name" value="Protein kinase-like (PK-like)"/>
    <property type="match status" value="1"/>
</dbReference>
<proteinExistence type="predicted"/>
<evidence type="ECO:0000313" key="2">
    <source>
        <dbReference type="EMBL" id="GAA1548138.1"/>
    </source>
</evidence>
<dbReference type="InterPro" id="IPR002575">
    <property type="entry name" value="Aminoglycoside_PTrfase"/>
</dbReference>
<sequence length="302" mass="33305">MYGVLPVWIEAVEPAVLKATRAPVLGDVSGDRLRYWGSSEVWRLSYGLRSVIVKRGSDAQSTEGTAYERYVRPLRLPAPELIELVRLDDAVLLVMEDVGRVTLEQEPSLDGFLAAVELLAEIRSVKVSGDSEFDADRLVALAAEISAGRPEVAGWAPRASSADLVERAEMRLRPAVDELHRLVRPAVVHGDYVGKNLVTDGKRWTPVDWPLTYLAPQLPDLYTLTREAVALGHDRDLLVGRYCEVAEADRGLVERQVLIGGCGFTLRALAWVIEEGVHTVPSSKDWIDPLLEELAGLLDQLP</sequence>
<organism evidence="2 3">
    <name type="scientific">Kribbella lupini</name>
    <dbReference type="NCBI Taxonomy" id="291602"/>
    <lineage>
        <taxon>Bacteria</taxon>
        <taxon>Bacillati</taxon>
        <taxon>Actinomycetota</taxon>
        <taxon>Actinomycetes</taxon>
        <taxon>Propionibacteriales</taxon>
        <taxon>Kribbellaceae</taxon>
        <taxon>Kribbella</taxon>
    </lineage>
</organism>
<dbReference type="EMBL" id="BAAANC010000003">
    <property type="protein sequence ID" value="GAA1548138.1"/>
    <property type="molecule type" value="Genomic_DNA"/>
</dbReference>